<name>A0A0J1HFV9_9GAMM</name>
<accession>A0A0J1HFV9</accession>
<feature type="transmembrane region" description="Helical" evidence="1">
    <location>
        <begin position="5"/>
        <end position="25"/>
    </location>
</feature>
<dbReference type="AlphaFoldDB" id="A0A0J1HFV9"/>
<sequence length="65" mass="7539">MNRKVIDFAVIFLAVFLAITLKNYLVNMFFEQQQISFLLDTLLLIVVYLPILLILRTIGKKIAPK</sequence>
<dbReference type="RefSeq" id="WP_047884691.1">
    <property type="nucleotide sequence ID" value="NZ_CP071326.1"/>
</dbReference>
<evidence type="ECO:0000256" key="1">
    <source>
        <dbReference type="SAM" id="Phobius"/>
    </source>
</evidence>
<dbReference type="EMBL" id="LDOU01000006">
    <property type="protein sequence ID" value="KLV10526.1"/>
    <property type="molecule type" value="Genomic_DNA"/>
</dbReference>
<keyword evidence="1" id="KW-0812">Transmembrane</keyword>
<evidence type="ECO:0000313" key="2">
    <source>
        <dbReference type="EMBL" id="KLV10526.1"/>
    </source>
</evidence>
<dbReference type="Proteomes" id="UP000035909">
    <property type="component" value="Unassembled WGS sequence"/>
</dbReference>
<protein>
    <submittedName>
        <fullName evidence="2">Uncharacterized protein</fullName>
    </submittedName>
</protein>
<evidence type="ECO:0000313" key="3">
    <source>
        <dbReference type="Proteomes" id="UP000035909"/>
    </source>
</evidence>
<comment type="caution">
    <text evidence="2">The sequence shown here is derived from an EMBL/GenBank/DDBJ whole genome shotgun (WGS) entry which is preliminary data.</text>
</comment>
<feature type="transmembrane region" description="Helical" evidence="1">
    <location>
        <begin position="37"/>
        <end position="55"/>
    </location>
</feature>
<keyword evidence="1" id="KW-0472">Membrane</keyword>
<keyword evidence="1" id="KW-1133">Transmembrane helix</keyword>
<reference evidence="2 3" key="1">
    <citation type="submission" date="2015-05" db="EMBL/GenBank/DDBJ databases">
        <title>Photobacterium galathea sp. nov.</title>
        <authorList>
            <person name="Machado H."/>
            <person name="Gram L."/>
        </authorList>
    </citation>
    <scope>NUCLEOTIDE SEQUENCE [LARGE SCALE GENOMIC DNA]</scope>
    <source>
        <strain evidence="2 3">DSM 22954</strain>
    </source>
</reference>
<gene>
    <name evidence="2" type="ORF">ABT57_08325</name>
</gene>
<keyword evidence="3" id="KW-1185">Reference proteome</keyword>
<proteinExistence type="predicted"/>
<dbReference type="PATRIC" id="fig|320778.3.peg.1807"/>
<organism evidence="2 3">
    <name type="scientific">Photobacterium ganghwense</name>
    <dbReference type="NCBI Taxonomy" id="320778"/>
    <lineage>
        <taxon>Bacteria</taxon>
        <taxon>Pseudomonadati</taxon>
        <taxon>Pseudomonadota</taxon>
        <taxon>Gammaproteobacteria</taxon>
        <taxon>Vibrionales</taxon>
        <taxon>Vibrionaceae</taxon>
        <taxon>Photobacterium</taxon>
    </lineage>
</organism>